<reference evidence="2" key="2">
    <citation type="submission" date="2011-02" db="EMBL/GenBank/DDBJ databases">
        <title>The complete genome of Fluviicola taffensis DSM 16823.</title>
        <authorList>
            <consortium name="US DOE Joint Genome Institute (JGI-PGF)"/>
            <person name="Lucas S."/>
            <person name="Copeland A."/>
            <person name="Lapidus A."/>
            <person name="Bruce D."/>
            <person name="Goodwin L."/>
            <person name="Pitluck S."/>
            <person name="Kyrpides N."/>
            <person name="Mavromatis K."/>
            <person name="Ivanova N."/>
            <person name="Mikhailova N."/>
            <person name="Pagani I."/>
            <person name="Chertkov O."/>
            <person name="Detter J.C."/>
            <person name="Han C."/>
            <person name="Tapia R."/>
            <person name="Land M."/>
            <person name="Hauser L."/>
            <person name="Markowitz V."/>
            <person name="Cheng J.-F."/>
            <person name="Hugenholtz P."/>
            <person name="Woyke T."/>
            <person name="Wu D."/>
            <person name="Tindall B."/>
            <person name="Pomrenke H.G."/>
            <person name="Brambilla E."/>
            <person name="Klenk H.-P."/>
            <person name="Eisen J.A."/>
        </authorList>
    </citation>
    <scope>NUCLEOTIDE SEQUENCE [LARGE SCALE GENOMIC DNA]</scope>
    <source>
        <strain evidence="2">DSM 16823 / RW262 / RW262</strain>
    </source>
</reference>
<accession>F2IDF5</accession>
<protein>
    <recommendedName>
        <fullName evidence="3">DUF4365 domain-containing protein</fullName>
    </recommendedName>
</protein>
<dbReference type="RefSeq" id="WP_013685105.1">
    <property type="nucleotide sequence ID" value="NC_015321.1"/>
</dbReference>
<evidence type="ECO:0000313" key="1">
    <source>
        <dbReference type="EMBL" id="AEA42331.1"/>
    </source>
</evidence>
<organism evidence="1 2">
    <name type="scientific">Fluviicola taffensis (strain DSM 16823 / NCIMB 13979 / RW262)</name>
    <dbReference type="NCBI Taxonomy" id="755732"/>
    <lineage>
        <taxon>Bacteria</taxon>
        <taxon>Pseudomonadati</taxon>
        <taxon>Bacteroidota</taxon>
        <taxon>Flavobacteriia</taxon>
        <taxon>Flavobacteriales</taxon>
        <taxon>Crocinitomicaceae</taxon>
        <taxon>Fluviicola</taxon>
    </lineage>
</organism>
<reference evidence="1 2" key="1">
    <citation type="journal article" date="2011" name="Stand. Genomic Sci.">
        <title>Complete genome sequence of the gliding freshwater bacterium Fluviicola taffensis type strain (RW262).</title>
        <authorList>
            <person name="Woyke T."/>
            <person name="Chertkov O."/>
            <person name="Lapidus A."/>
            <person name="Nolan M."/>
            <person name="Lucas S."/>
            <person name="Del Rio T.G."/>
            <person name="Tice H."/>
            <person name="Cheng J.F."/>
            <person name="Tapia R."/>
            <person name="Han C."/>
            <person name="Goodwin L."/>
            <person name="Pitluck S."/>
            <person name="Liolios K."/>
            <person name="Pagani I."/>
            <person name="Ivanova N."/>
            <person name="Huntemann M."/>
            <person name="Mavromatis K."/>
            <person name="Mikhailova N."/>
            <person name="Pati A."/>
            <person name="Chen A."/>
            <person name="Palaniappan K."/>
            <person name="Land M."/>
            <person name="Hauser L."/>
            <person name="Brambilla E.M."/>
            <person name="Rohde M."/>
            <person name="Mwirichia R."/>
            <person name="Sikorski J."/>
            <person name="Tindall B.J."/>
            <person name="Goker M."/>
            <person name="Bristow J."/>
            <person name="Eisen J.A."/>
            <person name="Markowitz V."/>
            <person name="Hugenholtz P."/>
            <person name="Klenk H.P."/>
            <person name="Kyrpides N.C."/>
        </authorList>
    </citation>
    <scope>NUCLEOTIDE SEQUENCE [LARGE SCALE GENOMIC DNA]</scope>
    <source>
        <strain evidence="2">DSM 16823 / RW262 / RW262</strain>
    </source>
</reference>
<keyword evidence="2" id="KW-1185">Reference proteome</keyword>
<dbReference type="eggNOG" id="ENOG5033K41">
    <property type="taxonomic scope" value="Bacteria"/>
</dbReference>
<dbReference type="OrthoDB" id="9554414at2"/>
<evidence type="ECO:0000313" key="2">
    <source>
        <dbReference type="Proteomes" id="UP000007463"/>
    </source>
</evidence>
<dbReference type="HOGENOM" id="CLU_1501386_0_0_10"/>
<dbReference type="EMBL" id="CP002542">
    <property type="protein sequence ID" value="AEA42331.1"/>
    <property type="molecule type" value="Genomic_DNA"/>
</dbReference>
<dbReference type="AlphaFoldDB" id="F2IDF5"/>
<evidence type="ECO:0008006" key="3">
    <source>
        <dbReference type="Google" id="ProtNLM"/>
    </source>
</evidence>
<gene>
    <name evidence="1" type="ordered locus">Fluta_0322</name>
</gene>
<dbReference type="STRING" id="755732.Fluta_0322"/>
<dbReference type="Proteomes" id="UP000007463">
    <property type="component" value="Chromosome"/>
</dbReference>
<name>F2IDF5_FLUTR</name>
<proteinExistence type="predicted"/>
<dbReference type="KEGG" id="fte:Fluta_0322"/>
<sequence length="179" mass="20428">MQAKIENLIKKYAELYHEFERLQEANILAKGDQKTGVIGEYYAKCYIQMQQGIVSVNYAKAGDTHDLTYKTFGSRDELKIQVKCVSAHSKTRTIAPINLSNNAFDELYLISLDEEFKPIGFYINTFKEIEKKALGKNKIAGARMTDKSRKDGKYLNFNKNQVNAMREILGLSILNENNS</sequence>